<dbReference type="AlphaFoldDB" id="A0A165DPG9"/>
<keyword evidence="4" id="KW-1185">Reference proteome</keyword>
<dbReference type="Proteomes" id="UP000077266">
    <property type="component" value="Unassembled WGS sequence"/>
</dbReference>
<sequence length="473" mass="50410">MNSTLTPYVVALTAPSPLFVCQPYRNTEDPSLGWSANTSSLVGSQAGDVPYWTTRLKGASISLPFEGTGAYMCFTAGDASYDILLNGSTVEASSIRSAVGTPCKALGAQTAFVLDGLQPGAHNATIRVTSAPHNDFSFFGGGITLGVSTGGAGVNDSDVRDDQNMQWVLRPSRAPSVGWDTVTNSNFAGGTGTFDCNYSDQHTATYTFTDAVGVVLTGIVWKDSHAFSVVFDTEEIHNLDATGGLEWSNNRTVFFTKGNLDPDTLHQISIRNYNAEKPHCMTTDDMGRSLTKSRDCCVQFDSLTILKASTRGAKPMESANADSAVKEQPAKPKIAIGAIVGGTIVALLALAFLVLGAFVLVRRQRRHANRQVSPSKRHTLQLDRSPSILSTDATVTPYACGDIAASKSLEDQSELLPSKALPQKAPTASTLTGTGTDVQLHRDVIDRVLEYVASRIDPAPQRHGDAMPPQYSA</sequence>
<feature type="region of interest" description="Disordered" evidence="1">
    <location>
        <begin position="414"/>
        <end position="434"/>
    </location>
</feature>
<gene>
    <name evidence="3" type="ORF">EXIGLDRAFT_841726</name>
</gene>
<dbReference type="STRING" id="1314781.A0A165DPG9"/>
<evidence type="ECO:0000313" key="4">
    <source>
        <dbReference type="Proteomes" id="UP000077266"/>
    </source>
</evidence>
<reference evidence="3 4" key="1">
    <citation type="journal article" date="2016" name="Mol. Biol. Evol.">
        <title>Comparative Genomics of Early-Diverging Mushroom-Forming Fungi Provides Insights into the Origins of Lignocellulose Decay Capabilities.</title>
        <authorList>
            <person name="Nagy L.G."/>
            <person name="Riley R."/>
            <person name="Tritt A."/>
            <person name="Adam C."/>
            <person name="Daum C."/>
            <person name="Floudas D."/>
            <person name="Sun H."/>
            <person name="Yadav J.S."/>
            <person name="Pangilinan J."/>
            <person name="Larsson K.H."/>
            <person name="Matsuura K."/>
            <person name="Barry K."/>
            <person name="Labutti K."/>
            <person name="Kuo R."/>
            <person name="Ohm R.A."/>
            <person name="Bhattacharya S.S."/>
            <person name="Shirouzu T."/>
            <person name="Yoshinaga Y."/>
            <person name="Martin F.M."/>
            <person name="Grigoriev I.V."/>
            <person name="Hibbett D.S."/>
        </authorList>
    </citation>
    <scope>NUCLEOTIDE SEQUENCE [LARGE SCALE GENOMIC DNA]</scope>
    <source>
        <strain evidence="3 4">HHB12029</strain>
    </source>
</reference>
<evidence type="ECO:0000313" key="3">
    <source>
        <dbReference type="EMBL" id="KZV85046.1"/>
    </source>
</evidence>
<protein>
    <submittedName>
        <fullName evidence="3">Uncharacterized protein</fullName>
    </submittedName>
</protein>
<organism evidence="3 4">
    <name type="scientific">Exidia glandulosa HHB12029</name>
    <dbReference type="NCBI Taxonomy" id="1314781"/>
    <lineage>
        <taxon>Eukaryota</taxon>
        <taxon>Fungi</taxon>
        <taxon>Dikarya</taxon>
        <taxon>Basidiomycota</taxon>
        <taxon>Agaricomycotina</taxon>
        <taxon>Agaricomycetes</taxon>
        <taxon>Auriculariales</taxon>
        <taxon>Exidiaceae</taxon>
        <taxon>Exidia</taxon>
    </lineage>
</organism>
<accession>A0A165DPG9</accession>
<keyword evidence="2" id="KW-0812">Transmembrane</keyword>
<evidence type="ECO:0000256" key="1">
    <source>
        <dbReference type="SAM" id="MobiDB-lite"/>
    </source>
</evidence>
<name>A0A165DPG9_EXIGL</name>
<evidence type="ECO:0000256" key="2">
    <source>
        <dbReference type="SAM" id="Phobius"/>
    </source>
</evidence>
<proteinExistence type="predicted"/>
<keyword evidence="2" id="KW-0472">Membrane</keyword>
<keyword evidence="2" id="KW-1133">Transmembrane helix</keyword>
<dbReference type="OrthoDB" id="2576334at2759"/>
<dbReference type="EMBL" id="KV426201">
    <property type="protein sequence ID" value="KZV85046.1"/>
    <property type="molecule type" value="Genomic_DNA"/>
</dbReference>
<dbReference type="InParanoid" id="A0A165DPG9"/>
<feature type="transmembrane region" description="Helical" evidence="2">
    <location>
        <begin position="334"/>
        <end position="361"/>
    </location>
</feature>